<name>A0A2H3CMH0_ARMGA</name>
<evidence type="ECO:0000313" key="1">
    <source>
        <dbReference type="EMBL" id="PBK84261.1"/>
    </source>
</evidence>
<sequence length="242" mass="26818">MEEASPCWKDVWNVDEGTWLVFIQRGCPPAKLPASSFAPLICDPATSAVFLPFQITLTVSPQVSGPAIGPIFGPRRCIVFRGAGGRFLLKDNVSLPGEQAPRRIWGSRVNRRDEHDRLQMREGGADPHLILSTRTVSRYVPHHSPMPVSTPPPTLASFNDARIVVEGASFMPRPWIVVRGARSRCPHMHSTGDVRVLASSGLPVALREGWMDGIFFSLSIDMQESSTLRRYSPPFNPLRLIK</sequence>
<protein>
    <submittedName>
        <fullName evidence="1">Uncharacterized protein</fullName>
    </submittedName>
</protein>
<dbReference type="InParanoid" id="A0A2H3CMH0"/>
<dbReference type="AlphaFoldDB" id="A0A2H3CMH0"/>
<reference evidence="2" key="1">
    <citation type="journal article" date="2017" name="Nat. Ecol. Evol.">
        <title>Genome expansion and lineage-specific genetic innovations in the forest pathogenic fungi Armillaria.</title>
        <authorList>
            <person name="Sipos G."/>
            <person name="Prasanna A.N."/>
            <person name="Walter M.C."/>
            <person name="O'Connor E."/>
            <person name="Balint B."/>
            <person name="Krizsan K."/>
            <person name="Kiss B."/>
            <person name="Hess J."/>
            <person name="Varga T."/>
            <person name="Slot J."/>
            <person name="Riley R."/>
            <person name="Boka B."/>
            <person name="Rigling D."/>
            <person name="Barry K."/>
            <person name="Lee J."/>
            <person name="Mihaltcheva S."/>
            <person name="LaButti K."/>
            <person name="Lipzen A."/>
            <person name="Waldron R."/>
            <person name="Moloney N.M."/>
            <person name="Sperisen C."/>
            <person name="Kredics L."/>
            <person name="Vagvoelgyi C."/>
            <person name="Patrignani A."/>
            <person name="Fitzpatrick D."/>
            <person name="Nagy I."/>
            <person name="Doyle S."/>
            <person name="Anderson J.B."/>
            <person name="Grigoriev I.V."/>
            <person name="Gueldener U."/>
            <person name="Muensterkoetter M."/>
            <person name="Nagy L.G."/>
        </authorList>
    </citation>
    <scope>NUCLEOTIDE SEQUENCE [LARGE SCALE GENOMIC DNA]</scope>
    <source>
        <strain evidence="2">Ar21-2</strain>
    </source>
</reference>
<dbReference type="EMBL" id="KZ293699">
    <property type="protein sequence ID" value="PBK84261.1"/>
    <property type="molecule type" value="Genomic_DNA"/>
</dbReference>
<evidence type="ECO:0000313" key="2">
    <source>
        <dbReference type="Proteomes" id="UP000217790"/>
    </source>
</evidence>
<gene>
    <name evidence="1" type="ORF">ARMGADRAFT_1088493</name>
</gene>
<organism evidence="1 2">
    <name type="scientific">Armillaria gallica</name>
    <name type="common">Bulbous honey fungus</name>
    <name type="synonym">Armillaria bulbosa</name>
    <dbReference type="NCBI Taxonomy" id="47427"/>
    <lineage>
        <taxon>Eukaryota</taxon>
        <taxon>Fungi</taxon>
        <taxon>Dikarya</taxon>
        <taxon>Basidiomycota</taxon>
        <taxon>Agaricomycotina</taxon>
        <taxon>Agaricomycetes</taxon>
        <taxon>Agaricomycetidae</taxon>
        <taxon>Agaricales</taxon>
        <taxon>Marasmiineae</taxon>
        <taxon>Physalacriaceae</taxon>
        <taxon>Armillaria</taxon>
    </lineage>
</organism>
<proteinExistence type="predicted"/>
<accession>A0A2H3CMH0</accession>
<dbReference type="Proteomes" id="UP000217790">
    <property type="component" value="Unassembled WGS sequence"/>
</dbReference>
<keyword evidence="2" id="KW-1185">Reference proteome</keyword>